<sequence length="63" mass="7089">MSKNLSPGRIYKVNGIVVRAKRQYNCNGCIFNNPFSCPRVKDLKNLNEESPSCIEDGIIFISP</sequence>
<evidence type="ECO:0000313" key="1">
    <source>
        <dbReference type="EMBL" id="DAF96300.1"/>
    </source>
</evidence>
<reference evidence="1" key="1">
    <citation type="journal article" date="2021" name="Proc. Natl. Acad. Sci. U.S.A.">
        <title>A Catalog of Tens of Thousands of Viruses from Human Metagenomes Reveals Hidden Associations with Chronic Diseases.</title>
        <authorList>
            <person name="Tisza M.J."/>
            <person name="Buck C.B."/>
        </authorList>
    </citation>
    <scope>NUCLEOTIDE SEQUENCE</scope>
    <source>
        <strain evidence="1">CtG4L18</strain>
    </source>
</reference>
<proteinExistence type="predicted"/>
<protein>
    <submittedName>
        <fullName evidence="1">Uncharacterized protein</fullName>
    </submittedName>
</protein>
<dbReference type="EMBL" id="BK016114">
    <property type="protein sequence ID" value="DAF96300.1"/>
    <property type="molecule type" value="Genomic_DNA"/>
</dbReference>
<name>A0A8S5UPG0_9CAUD</name>
<accession>A0A8S5UPG0</accession>
<organism evidence="1">
    <name type="scientific">Podoviridae sp. ctG4L18</name>
    <dbReference type="NCBI Taxonomy" id="2825234"/>
    <lineage>
        <taxon>Viruses</taxon>
        <taxon>Duplodnaviria</taxon>
        <taxon>Heunggongvirae</taxon>
        <taxon>Uroviricota</taxon>
        <taxon>Caudoviricetes</taxon>
    </lineage>
</organism>